<protein>
    <submittedName>
        <fullName evidence="1">Uncharacterized protein</fullName>
    </submittedName>
</protein>
<gene>
    <name evidence="1" type="ORF">EC847_102343</name>
</gene>
<evidence type="ECO:0000313" key="1">
    <source>
        <dbReference type="EMBL" id="TDN60757.1"/>
    </source>
</evidence>
<organism evidence="1 2">
    <name type="scientific">Scandinavium goeteborgense</name>
    <dbReference type="NCBI Taxonomy" id="1851514"/>
    <lineage>
        <taxon>Bacteria</taxon>
        <taxon>Pseudomonadati</taxon>
        <taxon>Pseudomonadota</taxon>
        <taxon>Gammaproteobacteria</taxon>
        <taxon>Enterobacterales</taxon>
        <taxon>Enterobacteriaceae</taxon>
        <taxon>Scandinavium</taxon>
    </lineage>
</organism>
<dbReference type="Proteomes" id="UP000295530">
    <property type="component" value="Unassembled WGS sequence"/>
</dbReference>
<reference evidence="1 2" key="1">
    <citation type="submission" date="2019-03" db="EMBL/GenBank/DDBJ databases">
        <title>Genomic analyses of the natural microbiome of Caenorhabditis elegans.</title>
        <authorList>
            <person name="Samuel B."/>
        </authorList>
    </citation>
    <scope>NUCLEOTIDE SEQUENCE [LARGE SCALE GENOMIC DNA]</scope>
    <source>
        <strain evidence="1 2">BIGb0156</strain>
    </source>
</reference>
<sequence>MTVSTVVDHNDYTGNGVTTSFPYTFRIFKKTDLAVSVVDLDENITVLVLDTDYTVTNAGGYNGGNVVLTTPLANGWQISIARELEPTQETDLRNQGKFFAEVHEDAFDKLTMLIQQVGSMFRLALRKPSSIANWYDALNNYIRNLRDPRDPQDAATKNYVDTLASGNFNRTLRTPENIPSLPGASVRANKIVAFDNSGNPVVTLPPSGSASDVLIELAKPTGADLVGVTGGGTVQDQIDDLHSGDFTLGYRAMTVKDRLDVMLTTSSMGAVGNGVADDTLAIQTAIDTLAAMTKRGTLYIDGRSKVSTLTIPASLSLQMIGNNHAGVSYNRSAIIGSSTTVAVINCLGSACGFKDIQFVGASNDAAGGGDTTQTAILFNPGSTNSYNIDGHVSGCGFVFFNKIFDLRGRNLKLANCIFSNSAYTVWIGTTGIPDFRGLDVQHCRFHYASASAGNETTPNAACAIYVAPNTNFFSINITNNFCDGCKWFFVGAAPWGIINNNHLNAQQTGAIYHYNTGSTLGSIFQKTSVCHNTFTFTNSSLGATDAIYLVAGWGVDVCNNTINNAHRRAINNATANSRINNNIISNPGFVTGGYPAIETTGTNTSVLDNTLIYLAQGSGVPSVGIKIGNFTMVDGNRFLGGFSGIEWDTSTRGNTLVYGRMDISSLPSVEWGTAAPTSGRYLQGSILYNTNVLAGGTLGWVCVVSGTPGTWKGFGGVAA</sequence>
<dbReference type="EMBL" id="SNVX01000002">
    <property type="protein sequence ID" value="TDN60757.1"/>
    <property type="molecule type" value="Genomic_DNA"/>
</dbReference>
<keyword evidence="2" id="KW-1185">Reference proteome</keyword>
<proteinExistence type="predicted"/>
<accession>A0A4R6ENH3</accession>
<name>A0A4R6ENH3_SCAGO</name>
<dbReference type="InterPro" id="IPR012334">
    <property type="entry name" value="Pectin_lyas_fold"/>
</dbReference>
<dbReference type="SUPFAM" id="SSF51126">
    <property type="entry name" value="Pectin lyase-like"/>
    <property type="match status" value="1"/>
</dbReference>
<dbReference type="AlphaFoldDB" id="A0A4R6ENH3"/>
<dbReference type="Gene3D" id="2.160.20.10">
    <property type="entry name" value="Single-stranded right-handed beta-helix, Pectin lyase-like"/>
    <property type="match status" value="1"/>
</dbReference>
<dbReference type="InterPro" id="IPR011050">
    <property type="entry name" value="Pectin_lyase_fold/virulence"/>
</dbReference>
<evidence type="ECO:0000313" key="2">
    <source>
        <dbReference type="Proteomes" id="UP000295530"/>
    </source>
</evidence>
<dbReference type="RefSeq" id="WP_247904323.1">
    <property type="nucleotide sequence ID" value="NZ_SNVX01000002.1"/>
</dbReference>
<comment type="caution">
    <text evidence="1">The sequence shown here is derived from an EMBL/GenBank/DDBJ whole genome shotgun (WGS) entry which is preliminary data.</text>
</comment>